<organism evidence="2 4">
    <name type="scientific">Streptomyces nigrescens</name>
    <dbReference type="NCBI Taxonomy" id="1920"/>
    <lineage>
        <taxon>Bacteria</taxon>
        <taxon>Bacillati</taxon>
        <taxon>Actinomycetota</taxon>
        <taxon>Actinomycetes</taxon>
        <taxon>Kitasatosporales</taxon>
        <taxon>Streptomycetaceae</taxon>
        <taxon>Streptomyces</taxon>
    </lineage>
</organism>
<gene>
    <name evidence="2" type="ORF">Sliba_62010</name>
    <name evidence="3" type="ORF">STRLI_006252</name>
</gene>
<reference evidence="3 5" key="2">
    <citation type="submission" date="2022-12" db="EMBL/GenBank/DDBJ databases">
        <authorList>
            <person name="Ruckert C."/>
            <person name="Busche T."/>
            <person name="Kalinowski J."/>
            <person name="Wittmann C."/>
        </authorList>
    </citation>
    <scope>NUCLEOTIDE SEQUENCE [LARGE SCALE GENOMIC DNA]</scope>
    <source>
        <strain evidence="3 5">DSM 40555</strain>
    </source>
</reference>
<dbReference type="RefSeq" id="WP_159489937.1">
    <property type="nucleotide sequence ID" value="NZ_BLIP01000002.1"/>
</dbReference>
<dbReference type="EMBL" id="BLIP01000002">
    <property type="protein sequence ID" value="GFE25748.1"/>
    <property type="molecule type" value="Genomic_DNA"/>
</dbReference>
<dbReference type="Proteomes" id="UP001210609">
    <property type="component" value="Chromosome"/>
</dbReference>
<dbReference type="SUPFAM" id="SSF53756">
    <property type="entry name" value="UDP-Glycosyltransferase/glycogen phosphorylase"/>
    <property type="match status" value="1"/>
</dbReference>
<keyword evidence="5" id="KW-1185">Reference proteome</keyword>
<feature type="region of interest" description="Disordered" evidence="1">
    <location>
        <begin position="597"/>
        <end position="623"/>
    </location>
</feature>
<evidence type="ECO:0000313" key="2">
    <source>
        <dbReference type="EMBL" id="GFE25748.1"/>
    </source>
</evidence>
<evidence type="ECO:0000313" key="4">
    <source>
        <dbReference type="Proteomes" id="UP000429552"/>
    </source>
</evidence>
<evidence type="ECO:0000313" key="3">
    <source>
        <dbReference type="EMBL" id="WAU00038.1"/>
    </source>
</evidence>
<feature type="compositionally biased region" description="Basic and acidic residues" evidence="1">
    <location>
        <begin position="597"/>
        <end position="607"/>
    </location>
</feature>
<dbReference type="EMBL" id="CP114202">
    <property type="protein sequence ID" value="WAU00038.1"/>
    <property type="molecule type" value="Genomic_DNA"/>
</dbReference>
<accession>A0A640TQE2</accession>
<evidence type="ECO:0008006" key="6">
    <source>
        <dbReference type="Google" id="ProtNLM"/>
    </source>
</evidence>
<reference evidence="2 4" key="1">
    <citation type="submission" date="2019-12" db="EMBL/GenBank/DDBJ databases">
        <title>Whole genome shotgun sequence of Streptomyces libani subsp. libani NBRC 13452.</title>
        <authorList>
            <person name="Ichikawa N."/>
            <person name="Kimura A."/>
            <person name="Kitahashi Y."/>
            <person name="Komaki H."/>
            <person name="Tamura T."/>
        </authorList>
    </citation>
    <scope>NUCLEOTIDE SEQUENCE [LARGE SCALE GENOMIC DNA]</scope>
    <source>
        <strain evidence="2 4">NBRC 13452</strain>
    </source>
</reference>
<evidence type="ECO:0000313" key="5">
    <source>
        <dbReference type="Proteomes" id="UP001210609"/>
    </source>
</evidence>
<protein>
    <recommendedName>
        <fullName evidence="6">UDP-N-acetylglucosamine 2-epimerase domain-containing protein</fullName>
    </recommendedName>
</protein>
<dbReference type="Proteomes" id="UP000429552">
    <property type="component" value="Unassembled WGS sequence"/>
</dbReference>
<dbReference type="AlphaFoldDB" id="A0A640TQE2"/>
<sequence length="623" mass="66838">MSGSNRSALGLAQTFVGGRSVWTLVGEASLRNMRSAQITTVQLEALPVDRGETSQHVENIMTALEKYSSQRAATPGGAPWLYVQHVPVRRLISQLVRKLMALSAWDAFAQAPGPVTPAPYEGLLGLRDSSSREYRPYTVTWSGAAFALGAPAPHNPARSARLRRRAAPQVDAWAGPSPEPSTLPRAAVVALSWSSRHAQTLMPVLEELARDGHPSMLIDIATDPAERCPKPVANAVSLCRAPVEILAVAGTVPRMRLEAEEPAGSESSVQVGQHTVRLDRLERLAAALVEESGGCTQPSWRAVVHTEAWLDEVLCAVRPHTTLVSNDTSPLGALAVHTAERHGANTVHIQHGAWMPGSVAWPAIHSRHIVVMGERDVAPARAWARHTEAEIHVLGQPRFDVLAGLGRETQRRYLQKLLATGTGQEPDRIAVWACQPSGPERLRAQADIILDGLQTAQGRWGLVIAPHPAQGIHAFDRLLQQDGRRLVAVADPQVGARGCLAGADAVASVFSTCGIEAVLLDVPVLELDLPGERTLGLAEQSLAHRCGSAADIARALSALSEPHPRVTRDARDAVCRWRGNSAFDIAQLIVGRSRADHTHIDPDHHDAPGSVSGTPRDKGAPVR</sequence>
<evidence type="ECO:0000256" key="1">
    <source>
        <dbReference type="SAM" id="MobiDB-lite"/>
    </source>
</evidence>
<name>A0A640TQE2_STRNI</name>
<proteinExistence type="predicted"/>